<feature type="region of interest" description="Disordered" evidence="1">
    <location>
        <begin position="1"/>
        <end position="32"/>
    </location>
</feature>
<organism evidence="2 3">
    <name type="scientific">Liparis tanakae</name>
    <name type="common">Tanaka's snailfish</name>
    <dbReference type="NCBI Taxonomy" id="230148"/>
    <lineage>
        <taxon>Eukaryota</taxon>
        <taxon>Metazoa</taxon>
        <taxon>Chordata</taxon>
        <taxon>Craniata</taxon>
        <taxon>Vertebrata</taxon>
        <taxon>Euteleostomi</taxon>
        <taxon>Actinopterygii</taxon>
        <taxon>Neopterygii</taxon>
        <taxon>Teleostei</taxon>
        <taxon>Neoteleostei</taxon>
        <taxon>Acanthomorphata</taxon>
        <taxon>Eupercaria</taxon>
        <taxon>Perciformes</taxon>
        <taxon>Cottioidei</taxon>
        <taxon>Cottales</taxon>
        <taxon>Liparidae</taxon>
        <taxon>Liparis</taxon>
    </lineage>
</organism>
<evidence type="ECO:0000313" key="3">
    <source>
        <dbReference type="Proteomes" id="UP000314294"/>
    </source>
</evidence>
<reference evidence="2 3" key="1">
    <citation type="submission" date="2019-03" db="EMBL/GenBank/DDBJ databases">
        <title>First draft genome of Liparis tanakae, snailfish: a comprehensive survey of snailfish specific genes.</title>
        <authorList>
            <person name="Kim W."/>
            <person name="Song I."/>
            <person name="Jeong J.-H."/>
            <person name="Kim D."/>
            <person name="Kim S."/>
            <person name="Ryu S."/>
            <person name="Song J.Y."/>
            <person name="Lee S.K."/>
        </authorList>
    </citation>
    <scope>NUCLEOTIDE SEQUENCE [LARGE SCALE GENOMIC DNA]</scope>
    <source>
        <tissue evidence="2">Muscle</tissue>
    </source>
</reference>
<protein>
    <submittedName>
        <fullName evidence="2">Uncharacterized protein</fullName>
    </submittedName>
</protein>
<sequence length="81" mass="8919">MGSGVLVRSGSRPSGPSLVGRSERRLRARRRPTSFPMQSSVLCFSSSSLERNAMLQSAQINSISICSSVKSFKKKVCWKLK</sequence>
<dbReference type="AlphaFoldDB" id="A0A4Z2EHG5"/>
<accession>A0A4Z2EHG5</accession>
<dbReference type="EMBL" id="SRLO01007131">
    <property type="protein sequence ID" value="TNN28228.1"/>
    <property type="molecule type" value="Genomic_DNA"/>
</dbReference>
<name>A0A4Z2EHG5_9TELE</name>
<gene>
    <name evidence="2" type="ORF">EYF80_061625</name>
</gene>
<evidence type="ECO:0000313" key="2">
    <source>
        <dbReference type="EMBL" id="TNN28228.1"/>
    </source>
</evidence>
<comment type="caution">
    <text evidence="2">The sequence shown here is derived from an EMBL/GenBank/DDBJ whole genome shotgun (WGS) entry which is preliminary data.</text>
</comment>
<evidence type="ECO:0000256" key="1">
    <source>
        <dbReference type="SAM" id="MobiDB-lite"/>
    </source>
</evidence>
<proteinExistence type="predicted"/>
<dbReference type="Proteomes" id="UP000314294">
    <property type="component" value="Unassembled WGS sequence"/>
</dbReference>
<keyword evidence="3" id="KW-1185">Reference proteome</keyword>